<dbReference type="Proteomes" id="UP000573599">
    <property type="component" value="Unassembled WGS sequence"/>
</dbReference>
<organism evidence="3 4">
    <name type="scientific">Pedococcus badiiscoriae</name>
    <dbReference type="NCBI Taxonomy" id="642776"/>
    <lineage>
        <taxon>Bacteria</taxon>
        <taxon>Bacillati</taxon>
        <taxon>Actinomycetota</taxon>
        <taxon>Actinomycetes</taxon>
        <taxon>Micrococcales</taxon>
        <taxon>Intrasporangiaceae</taxon>
        <taxon>Pedococcus</taxon>
    </lineage>
</organism>
<gene>
    <name evidence="3" type="ORF">BJ986_003115</name>
</gene>
<accession>A0A852WI28</accession>
<dbReference type="GO" id="GO:0005975">
    <property type="term" value="P:carbohydrate metabolic process"/>
    <property type="evidence" value="ECO:0007669"/>
    <property type="project" value="InterPro"/>
</dbReference>
<evidence type="ECO:0000256" key="1">
    <source>
        <dbReference type="SAM" id="MobiDB-lite"/>
    </source>
</evidence>
<dbReference type="InterPro" id="IPR006311">
    <property type="entry name" value="TAT_signal"/>
</dbReference>
<dbReference type="PROSITE" id="PS51318">
    <property type="entry name" value="TAT"/>
    <property type="match status" value="1"/>
</dbReference>
<evidence type="ECO:0000259" key="2">
    <source>
        <dbReference type="PROSITE" id="PS51677"/>
    </source>
</evidence>
<proteinExistence type="predicted"/>
<protein>
    <submittedName>
        <fullName evidence="3">Peptidoglycan/xylan/chitin deacetylase (PgdA/CDA1 family)</fullName>
    </submittedName>
</protein>
<dbReference type="PANTHER" id="PTHR10587">
    <property type="entry name" value="GLYCOSYL TRANSFERASE-RELATED"/>
    <property type="match status" value="1"/>
</dbReference>
<dbReference type="PANTHER" id="PTHR10587:SF137">
    <property type="entry name" value="4-DEOXY-4-FORMAMIDO-L-ARABINOSE-PHOSPHOUNDECAPRENOL DEFORMYLASE ARND-RELATED"/>
    <property type="match status" value="1"/>
</dbReference>
<evidence type="ECO:0000313" key="3">
    <source>
        <dbReference type="EMBL" id="NYG08628.1"/>
    </source>
</evidence>
<name>A0A852WI28_9MICO</name>
<keyword evidence="4" id="KW-1185">Reference proteome</keyword>
<dbReference type="InterPro" id="IPR002509">
    <property type="entry name" value="NODB_dom"/>
</dbReference>
<dbReference type="EMBL" id="JACCAB010000001">
    <property type="protein sequence ID" value="NYG08628.1"/>
    <property type="molecule type" value="Genomic_DNA"/>
</dbReference>
<dbReference type="InterPro" id="IPR011330">
    <property type="entry name" value="Glyco_hydro/deAcase_b/a-brl"/>
</dbReference>
<dbReference type="GO" id="GO:0016810">
    <property type="term" value="F:hydrolase activity, acting on carbon-nitrogen (but not peptide) bonds"/>
    <property type="evidence" value="ECO:0007669"/>
    <property type="project" value="InterPro"/>
</dbReference>
<dbReference type="AlphaFoldDB" id="A0A852WI28"/>
<sequence>MERRTEPEPTREGPSGVTRRAVLAAGLTGIPGAALVGCSSPGEDAAGAGKATHSATPNPTSSQSAAGASSTPSASASGAADPGVAPRVALTSGPDITHGPTTAQQVALTFHGQGPLAMAHEILGACASAQAAITVFAVGTWLEQNPHIGRQIVAAGHELGNHTWSHQQMKQLTRAQAINEAVRGARALETAVGTAGWWFRPSGTQHSTSTIRQAAAAAGYHRCVSYDVDPEDFRDPGATAVRDRTLAAVQPGSIVSLHFGHRGTVEALPAILAGLHSKGLRAVTLSTLLRDV</sequence>
<feature type="compositionally biased region" description="Low complexity" evidence="1">
    <location>
        <begin position="61"/>
        <end position="86"/>
    </location>
</feature>
<dbReference type="CDD" id="cd10917">
    <property type="entry name" value="CE4_NodB_like_6s_7s"/>
    <property type="match status" value="1"/>
</dbReference>
<feature type="region of interest" description="Disordered" evidence="1">
    <location>
        <begin position="1"/>
        <end position="100"/>
    </location>
</feature>
<dbReference type="RefSeq" id="WP_337795438.1">
    <property type="nucleotide sequence ID" value="NZ_JACCAB010000001.1"/>
</dbReference>
<evidence type="ECO:0000313" key="4">
    <source>
        <dbReference type="Proteomes" id="UP000573599"/>
    </source>
</evidence>
<dbReference type="PROSITE" id="PS51677">
    <property type="entry name" value="NODB"/>
    <property type="match status" value="1"/>
</dbReference>
<dbReference type="Pfam" id="PF01522">
    <property type="entry name" value="Polysacc_deac_1"/>
    <property type="match status" value="1"/>
</dbReference>
<feature type="domain" description="NodB homology" evidence="2">
    <location>
        <begin position="104"/>
        <end position="283"/>
    </location>
</feature>
<reference evidence="3 4" key="1">
    <citation type="submission" date="2020-07" db="EMBL/GenBank/DDBJ databases">
        <title>Sequencing the genomes of 1000 actinobacteria strains.</title>
        <authorList>
            <person name="Klenk H.-P."/>
        </authorList>
    </citation>
    <scope>NUCLEOTIDE SEQUENCE [LARGE SCALE GENOMIC DNA]</scope>
    <source>
        <strain evidence="3 4">DSM 23987</strain>
    </source>
</reference>
<dbReference type="InterPro" id="IPR050248">
    <property type="entry name" value="Polysacc_deacetylase_ArnD"/>
</dbReference>
<dbReference type="Gene3D" id="3.20.20.370">
    <property type="entry name" value="Glycoside hydrolase/deacetylase"/>
    <property type="match status" value="1"/>
</dbReference>
<dbReference type="SUPFAM" id="SSF88713">
    <property type="entry name" value="Glycoside hydrolase/deacetylase"/>
    <property type="match status" value="1"/>
</dbReference>
<comment type="caution">
    <text evidence="3">The sequence shown here is derived from an EMBL/GenBank/DDBJ whole genome shotgun (WGS) entry which is preliminary data.</text>
</comment>
<feature type="compositionally biased region" description="Basic and acidic residues" evidence="1">
    <location>
        <begin position="1"/>
        <end position="11"/>
    </location>
</feature>